<dbReference type="Proteomes" id="UP001370590">
    <property type="component" value="Unassembled WGS sequence"/>
</dbReference>
<dbReference type="InterPro" id="IPR000807">
    <property type="entry name" value="ImidazoleglycerolP_deHydtase"/>
</dbReference>
<dbReference type="GO" id="GO:0004424">
    <property type="term" value="F:imidazoleglycerol-phosphate dehydratase activity"/>
    <property type="evidence" value="ECO:0007669"/>
    <property type="project" value="UniProtKB-EC"/>
</dbReference>
<keyword evidence="2 5" id="KW-0028">Amino-acid biosynthesis</keyword>
<protein>
    <recommendedName>
        <fullName evidence="5 6">Imidazoleglycerol-phosphate dehydratase</fullName>
        <shortName evidence="5">IGPD</shortName>
        <ecNumber evidence="5 6">4.2.1.19</ecNumber>
    </recommendedName>
</protein>
<comment type="pathway">
    <text evidence="1 5 6">Amino-acid biosynthesis; L-histidine biosynthesis; L-histidine from 5-phospho-alpha-D-ribose 1-diphosphate: step 6/9.</text>
</comment>
<dbReference type="NCBIfam" id="NF002111">
    <property type="entry name" value="PRK00951.2-1"/>
    <property type="match status" value="1"/>
</dbReference>
<comment type="subcellular location">
    <subcellularLocation>
        <location evidence="5 6">Cytoplasm</location>
    </subcellularLocation>
</comment>
<dbReference type="PANTHER" id="PTHR23133:SF2">
    <property type="entry name" value="IMIDAZOLEGLYCEROL-PHOSPHATE DEHYDRATASE"/>
    <property type="match status" value="1"/>
</dbReference>
<dbReference type="InterPro" id="IPR020568">
    <property type="entry name" value="Ribosomal_Su5_D2-typ_SF"/>
</dbReference>
<dbReference type="PROSITE" id="PS00954">
    <property type="entry name" value="IGP_DEHYDRATASE_1"/>
    <property type="match status" value="1"/>
</dbReference>
<name>A0ABU8SLU3_9LACO</name>
<sequence>MRAATIERNTNETKITVSLNLDQQTGIDIDTGVGFLNHMLELFAKHGRFGLTVKVDGDLDVDAHHSVEDTGIVIGECLKQALGDKLQIERYGDAWVPMDETLAQVVIDLSGRAYLVFDANLTNPRLGSYETEITEDFFQALAFNGLMNLHARVVYGRNTHHQIEALFKATGRALRKAVTINPEINGVNSTKGVI</sequence>
<comment type="similarity">
    <text evidence="5 6">Belongs to the imidazoleglycerol-phosphate dehydratase family.</text>
</comment>
<keyword evidence="4 5" id="KW-0456">Lyase</keyword>
<dbReference type="PROSITE" id="PS00955">
    <property type="entry name" value="IGP_DEHYDRATASE_2"/>
    <property type="match status" value="1"/>
</dbReference>
<evidence type="ECO:0000256" key="4">
    <source>
        <dbReference type="ARBA" id="ARBA00023239"/>
    </source>
</evidence>
<evidence type="ECO:0000256" key="3">
    <source>
        <dbReference type="ARBA" id="ARBA00023102"/>
    </source>
</evidence>
<dbReference type="EC" id="4.2.1.19" evidence="5 6"/>
<organism evidence="7 8">
    <name type="scientific">Nicoliella lavandulae</name>
    <dbReference type="NCBI Taxonomy" id="3082954"/>
    <lineage>
        <taxon>Bacteria</taxon>
        <taxon>Bacillati</taxon>
        <taxon>Bacillota</taxon>
        <taxon>Bacilli</taxon>
        <taxon>Lactobacillales</taxon>
        <taxon>Lactobacillaceae</taxon>
        <taxon>Nicoliella</taxon>
    </lineage>
</organism>
<dbReference type="PANTHER" id="PTHR23133">
    <property type="entry name" value="IMIDAZOLEGLYCEROL-PHOSPHATE DEHYDRATASE HIS7"/>
    <property type="match status" value="1"/>
</dbReference>
<dbReference type="HAMAP" id="MF_00076">
    <property type="entry name" value="HisB"/>
    <property type="match status" value="1"/>
</dbReference>
<gene>
    <name evidence="5 7" type="primary">hisB</name>
    <name evidence="7" type="ORF">R4146_06885</name>
</gene>
<dbReference type="RefSeq" id="WP_339960722.1">
    <property type="nucleotide sequence ID" value="NZ_JAWMWH010000003.1"/>
</dbReference>
<evidence type="ECO:0000256" key="5">
    <source>
        <dbReference type="HAMAP-Rule" id="MF_00076"/>
    </source>
</evidence>
<accession>A0ABU8SLU3</accession>
<keyword evidence="3 5" id="KW-0368">Histidine biosynthesis</keyword>
<proteinExistence type="inferred from homology"/>
<dbReference type="InterPro" id="IPR020565">
    <property type="entry name" value="ImidazoleglycerP_deHydtase_CS"/>
</dbReference>
<comment type="catalytic activity">
    <reaction evidence="5 6">
        <text>D-erythro-1-(imidazol-4-yl)glycerol 3-phosphate = 3-(imidazol-4-yl)-2-oxopropyl phosphate + H2O</text>
        <dbReference type="Rhea" id="RHEA:11040"/>
        <dbReference type="ChEBI" id="CHEBI:15377"/>
        <dbReference type="ChEBI" id="CHEBI:57766"/>
        <dbReference type="ChEBI" id="CHEBI:58278"/>
        <dbReference type="EC" id="4.2.1.19"/>
    </reaction>
</comment>
<dbReference type="EMBL" id="JAWMWH010000003">
    <property type="protein sequence ID" value="MEJ6400867.1"/>
    <property type="molecule type" value="Genomic_DNA"/>
</dbReference>
<dbReference type="NCBIfam" id="NF002107">
    <property type="entry name" value="PRK00951.1-2"/>
    <property type="match status" value="1"/>
</dbReference>
<dbReference type="InterPro" id="IPR038494">
    <property type="entry name" value="IGPD_sf"/>
</dbReference>
<dbReference type="Gene3D" id="3.30.230.40">
    <property type="entry name" value="Imidazole glycerol phosphate dehydratase, domain 1"/>
    <property type="match status" value="2"/>
</dbReference>
<reference evidence="7 8" key="1">
    <citation type="submission" date="2023-10" db="EMBL/GenBank/DDBJ databases">
        <title>Nicoliella lavandulae sp. nov. isolated from Lavandula angustifolia flowers.</title>
        <authorList>
            <person name="Alcantara C."/>
            <person name="Zuniga M."/>
            <person name="Landete J.M."/>
            <person name="Monedero V."/>
        </authorList>
    </citation>
    <scope>NUCLEOTIDE SEQUENCE [LARGE SCALE GENOMIC DNA]</scope>
    <source>
        <strain evidence="7 8">Es01</strain>
    </source>
</reference>
<dbReference type="Pfam" id="PF00475">
    <property type="entry name" value="IGPD"/>
    <property type="match status" value="1"/>
</dbReference>
<evidence type="ECO:0000256" key="2">
    <source>
        <dbReference type="ARBA" id="ARBA00022605"/>
    </source>
</evidence>
<dbReference type="NCBIfam" id="NF002114">
    <property type="entry name" value="PRK00951.2-4"/>
    <property type="match status" value="1"/>
</dbReference>
<evidence type="ECO:0000256" key="6">
    <source>
        <dbReference type="RuleBase" id="RU000599"/>
    </source>
</evidence>
<evidence type="ECO:0000313" key="7">
    <source>
        <dbReference type="EMBL" id="MEJ6400867.1"/>
    </source>
</evidence>
<keyword evidence="5" id="KW-0963">Cytoplasm</keyword>
<evidence type="ECO:0000313" key="8">
    <source>
        <dbReference type="Proteomes" id="UP001370590"/>
    </source>
</evidence>
<keyword evidence="8" id="KW-1185">Reference proteome</keyword>
<evidence type="ECO:0000256" key="1">
    <source>
        <dbReference type="ARBA" id="ARBA00005047"/>
    </source>
</evidence>
<dbReference type="CDD" id="cd07914">
    <property type="entry name" value="IGPD"/>
    <property type="match status" value="1"/>
</dbReference>
<comment type="caution">
    <text evidence="7">The sequence shown here is derived from an EMBL/GenBank/DDBJ whole genome shotgun (WGS) entry which is preliminary data.</text>
</comment>
<dbReference type="SUPFAM" id="SSF54211">
    <property type="entry name" value="Ribosomal protein S5 domain 2-like"/>
    <property type="match status" value="2"/>
</dbReference>